<keyword evidence="3" id="KW-1185">Reference proteome</keyword>
<name>A0A8J2YQK7_9PROT</name>
<gene>
    <name evidence="2" type="ORF">GCM10011611_10900</name>
</gene>
<evidence type="ECO:0000256" key="1">
    <source>
        <dbReference type="SAM" id="MobiDB-lite"/>
    </source>
</evidence>
<reference evidence="2" key="2">
    <citation type="submission" date="2020-09" db="EMBL/GenBank/DDBJ databases">
        <authorList>
            <person name="Sun Q."/>
            <person name="Zhou Y."/>
        </authorList>
    </citation>
    <scope>NUCLEOTIDE SEQUENCE</scope>
    <source>
        <strain evidence="2">CGMCC 1.15725</strain>
    </source>
</reference>
<sequence>MTDVKTYGFKNDWRGEIVAGEPLHEMWIRITVDDDLVIHDIEAATDHSPYRICPDIVGNFERLKGLRIVGGFTNKMKALVGGTEGCTHLVELMGPIATTAFQTIFPLKKRREKTPEEIAAEAGQPPKRPPLLDTCHAFASDSPVTKKNWPQFYTGPQDEA</sequence>
<evidence type="ECO:0008006" key="4">
    <source>
        <dbReference type="Google" id="ProtNLM"/>
    </source>
</evidence>
<organism evidence="2 3">
    <name type="scientific">Aliidongia dinghuensis</name>
    <dbReference type="NCBI Taxonomy" id="1867774"/>
    <lineage>
        <taxon>Bacteria</taxon>
        <taxon>Pseudomonadati</taxon>
        <taxon>Pseudomonadota</taxon>
        <taxon>Alphaproteobacteria</taxon>
        <taxon>Rhodospirillales</taxon>
        <taxon>Dongiaceae</taxon>
        <taxon>Aliidongia</taxon>
    </lineage>
</organism>
<evidence type="ECO:0000313" key="2">
    <source>
        <dbReference type="EMBL" id="GGF07278.1"/>
    </source>
</evidence>
<feature type="region of interest" description="Disordered" evidence="1">
    <location>
        <begin position="141"/>
        <end position="160"/>
    </location>
</feature>
<dbReference type="Pfam" id="PF11136">
    <property type="entry name" value="DUF2889"/>
    <property type="match status" value="1"/>
</dbReference>
<dbReference type="Proteomes" id="UP000646365">
    <property type="component" value="Unassembled WGS sequence"/>
</dbReference>
<reference evidence="2" key="1">
    <citation type="journal article" date="2014" name="Int. J. Syst. Evol. Microbiol.">
        <title>Complete genome sequence of Corynebacterium casei LMG S-19264T (=DSM 44701T), isolated from a smear-ripened cheese.</title>
        <authorList>
            <consortium name="US DOE Joint Genome Institute (JGI-PGF)"/>
            <person name="Walter F."/>
            <person name="Albersmeier A."/>
            <person name="Kalinowski J."/>
            <person name="Ruckert C."/>
        </authorList>
    </citation>
    <scope>NUCLEOTIDE SEQUENCE</scope>
    <source>
        <strain evidence="2">CGMCC 1.15725</strain>
    </source>
</reference>
<dbReference type="AlphaFoldDB" id="A0A8J2YQK7"/>
<accession>A0A8J2YQK7</accession>
<evidence type="ECO:0000313" key="3">
    <source>
        <dbReference type="Proteomes" id="UP000646365"/>
    </source>
</evidence>
<comment type="caution">
    <text evidence="2">The sequence shown here is derived from an EMBL/GenBank/DDBJ whole genome shotgun (WGS) entry which is preliminary data.</text>
</comment>
<protein>
    <recommendedName>
        <fullName evidence="4">DUF2889 domain-containing protein</fullName>
    </recommendedName>
</protein>
<proteinExistence type="predicted"/>
<dbReference type="EMBL" id="BMJQ01000002">
    <property type="protein sequence ID" value="GGF07278.1"/>
    <property type="molecule type" value="Genomic_DNA"/>
</dbReference>
<dbReference type="InterPro" id="IPR021312">
    <property type="entry name" value="DUF2889"/>
</dbReference>